<keyword evidence="1" id="KW-0472">Membrane</keyword>
<sequence>MPKITLDVVRGADPEILRFLERSRPLPVARKLFVLALIVPVVVCALSFGTGVSIYRAALDGLLAASASTAAAAPLLANAYRAHVLRTLMSRTLEADALGLHCRRLRTWTYLATASLFAIAASLNLTALWPIGSYTLGVELWDLSLMPWLRHALVAGLCGLVVSDRALTAA</sequence>
<proteinExistence type="predicted"/>
<evidence type="ECO:0000313" key="3">
    <source>
        <dbReference type="Proteomes" id="UP001589896"/>
    </source>
</evidence>
<keyword evidence="1" id="KW-1133">Transmembrane helix</keyword>
<evidence type="ECO:0000313" key="2">
    <source>
        <dbReference type="EMBL" id="MFC0679823.1"/>
    </source>
</evidence>
<accession>A0ABV6RV72</accession>
<dbReference type="Proteomes" id="UP001589896">
    <property type="component" value="Unassembled WGS sequence"/>
</dbReference>
<feature type="transmembrane region" description="Helical" evidence="1">
    <location>
        <begin position="148"/>
        <end position="167"/>
    </location>
</feature>
<feature type="transmembrane region" description="Helical" evidence="1">
    <location>
        <begin position="61"/>
        <end position="80"/>
    </location>
</feature>
<feature type="transmembrane region" description="Helical" evidence="1">
    <location>
        <begin position="32"/>
        <end position="55"/>
    </location>
</feature>
<comment type="caution">
    <text evidence="2">The sequence shown here is derived from an EMBL/GenBank/DDBJ whole genome shotgun (WGS) entry which is preliminary data.</text>
</comment>
<keyword evidence="3" id="KW-1185">Reference proteome</keyword>
<dbReference type="EMBL" id="JBHLTG010000004">
    <property type="protein sequence ID" value="MFC0679823.1"/>
    <property type="molecule type" value="Genomic_DNA"/>
</dbReference>
<feature type="transmembrane region" description="Helical" evidence="1">
    <location>
        <begin position="108"/>
        <end position="128"/>
    </location>
</feature>
<gene>
    <name evidence="2" type="ORF">ACFFGH_18440</name>
</gene>
<evidence type="ECO:0000256" key="1">
    <source>
        <dbReference type="SAM" id="Phobius"/>
    </source>
</evidence>
<keyword evidence="1" id="KW-0812">Transmembrane</keyword>
<organism evidence="2 3">
    <name type="scientific">Lysobacter korlensis</name>
    <dbReference type="NCBI Taxonomy" id="553636"/>
    <lineage>
        <taxon>Bacteria</taxon>
        <taxon>Pseudomonadati</taxon>
        <taxon>Pseudomonadota</taxon>
        <taxon>Gammaproteobacteria</taxon>
        <taxon>Lysobacterales</taxon>
        <taxon>Lysobacteraceae</taxon>
        <taxon>Lysobacter</taxon>
    </lineage>
</organism>
<dbReference type="RefSeq" id="WP_386670939.1">
    <property type="nucleotide sequence ID" value="NZ_JBHLTG010000004.1"/>
</dbReference>
<reference evidence="2 3" key="1">
    <citation type="submission" date="2024-09" db="EMBL/GenBank/DDBJ databases">
        <authorList>
            <person name="Sun Q."/>
            <person name="Mori K."/>
        </authorList>
    </citation>
    <scope>NUCLEOTIDE SEQUENCE [LARGE SCALE GENOMIC DNA]</scope>
    <source>
        <strain evidence="2 3">KCTC 23076</strain>
    </source>
</reference>
<protein>
    <submittedName>
        <fullName evidence="2">Uncharacterized protein</fullName>
    </submittedName>
</protein>
<name>A0ABV6RV72_9GAMM</name>